<keyword evidence="6" id="KW-0547">Nucleotide-binding</keyword>
<dbReference type="GO" id="GO:0004518">
    <property type="term" value="F:nuclease activity"/>
    <property type="evidence" value="ECO:0007669"/>
    <property type="project" value="UniProtKB-KW"/>
</dbReference>
<dbReference type="GO" id="GO:0005634">
    <property type="term" value="C:nucleus"/>
    <property type="evidence" value="ECO:0007669"/>
    <property type="project" value="UniProtKB-SubCell"/>
</dbReference>
<dbReference type="PANTHER" id="PTHR12395:SF9">
    <property type="entry name" value="DECAPPING AND EXORIBONUCLEASE PROTEIN"/>
    <property type="match status" value="1"/>
</dbReference>
<comment type="catalytic activity">
    <reaction evidence="3">
        <text>a 5'-end (N(7)-methyl 5'-triphosphoguanosine)-ribonucleoside-ribonucleotide in mRNA + H2O = a (N(7)-methyl 5'-triphosphoguanosine)-nucleoside + a 5'-end phospho-ribonucleoside in mRNA + H(+)</text>
        <dbReference type="Rhea" id="RHEA:66928"/>
        <dbReference type="Rhea" id="RHEA-COMP:15692"/>
        <dbReference type="Rhea" id="RHEA-COMP:17313"/>
        <dbReference type="ChEBI" id="CHEBI:15377"/>
        <dbReference type="ChEBI" id="CHEBI:15378"/>
        <dbReference type="ChEBI" id="CHEBI:138282"/>
        <dbReference type="ChEBI" id="CHEBI:172876"/>
        <dbReference type="ChEBI" id="CHEBI:172877"/>
    </reaction>
    <physiologicalReaction direction="left-to-right" evidence="3">
        <dbReference type="Rhea" id="RHEA:66929"/>
    </physiologicalReaction>
</comment>
<accession>A0A0W4ZFP1</accession>
<reference evidence="9" key="1">
    <citation type="journal article" date="2016" name="Nat. Commun.">
        <title>Genome analysis of three Pneumocystis species reveals adaptation mechanisms to life exclusively in mammalian hosts.</title>
        <authorList>
            <person name="Ma L."/>
            <person name="Chen Z."/>
            <person name="Huang D.W."/>
            <person name="Kutty G."/>
            <person name="Ishihara M."/>
            <person name="Wang H."/>
            <person name="Abouelleil A."/>
            <person name="Bishop L."/>
            <person name="Davey E."/>
            <person name="Deng R."/>
            <person name="Deng X."/>
            <person name="Fan L."/>
            <person name="Fantoni G."/>
            <person name="Fitzgerald M."/>
            <person name="Gogineni E."/>
            <person name="Goldberg J.M."/>
            <person name="Handley G."/>
            <person name="Hu X."/>
            <person name="Huber C."/>
            <person name="Jiao X."/>
            <person name="Jones K."/>
            <person name="Levin J.Z."/>
            <person name="Liu Y."/>
            <person name="Macdonald P."/>
            <person name="Melnikov A."/>
            <person name="Raley C."/>
            <person name="Sassi M."/>
            <person name="Sherman B.T."/>
            <person name="Song X."/>
            <person name="Sykes S."/>
            <person name="Tran B."/>
            <person name="Walsh L."/>
            <person name="Xia Y."/>
            <person name="Yang J."/>
            <person name="Young S."/>
            <person name="Zeng Q."/>
            <person name="Zheng X."/>
            <person name="Stephens R."/>
            <person name="Nusbaum C."/>
            <person name="Birren B.W."/>
            <person name="Azadi P."/>
            <person name="Lempicki R.A."/>
            <person name="Cuomo C.A."/>
            <person name="Kovacs J.A."/>
        </authorList>
    </citation>
    <scope>NUCLEOTIDE SEQUENCE [LARGE SCALE GENOMIC DNA]</scope>
    <source>
        <strain evidence="9">RU7</strain>
    </source>
</reference>
<gene>
    <name evidence="8" type="ORF">T551_03164</name>
</gene>
<evidence type="ECO:0000256" key="4">
    <source>
        <dbReference type="ARBA" id="ARBA00044692"/>
    </source>
</evidence>
<dbReference type="GO" id="GO:0046872">
    <property type="term" value="F:metal ion binding"/>
    <property type="evidence" value="ECO:0007669"/>
    <property type="project" value="UniProtKB-KW"/>
</dbReference>
<dbReference type="Proteomes" id="UP000053447">
    <property type="component" value="Unassembled WGS sequence"/>
</dbReference>
<dbReference type="RefSeq" id="XP_018228326.1">
    <property type="nucleotide sequence ID" value="XM_018375427.1"/>
</dbReference>
<comment type="similarity">
    <text evidence="2 6">Belongs to the DXO/Dom3Z family.</text>
</comment>
<dbReference type="InterPro" id="IPR039039">
    <property type="entry name" value="RAI1-like_fam"/>
</dbReference>
<dbReference type="GeneID" id="28941682"/>
<protein>
    <recommendedName>
        <fullName evidence="6">Decapping nuclease</fullName>
        <ecNumber evidence="6">3.6.1.-</ecNumber>
    </recommendedName>
</protein>
<keyword evidence="6" id="KW-0694">RNA-binding</keyword>
<dbReference type="GO" id="GO:0000166">
    <property type="term" value="F:nucleotide binding"/>
    <property type="evidence" value="ECO:0007669"/>
    <property type="project" value="UniProtKB-KW"/>
</dbReference>
<dbReference type="GO" id="GO:0000956">
    <property type="term" value="P:nuclear-transcribed mRNA catabolic process"/>
    <property type="evidence" value="ECO:0007669"/>
    <property type="project" value="TreeGrafter"/>
</dbReference>
<dbReference type="GO" id="GO:0034353">
    <property type="term" value="F:mRNA 5'-diphosphatase activity"/>
    <property type="evidence" value="ECO:0007669"/>
    <property type="project" value="TreeGrafter"/>
</dbReference>
<keyword evidence="9" id="KW-1185">Reference proteome</keyword>
<dbReference type="EMBL" id="LFWA01000015">
    <property type="protein sequence ID" value="KTW27170.1"/>
    <property type="molecule type" value="Genomic_DNA"/>
</dbReference>
<evidence type="ECO:0000313" key="8">
    <source>
        <dbReference type="EMBL" id="KTW27170.1"/>
    </source>
</evidence>
<evidence type="ECO:0000256" key="2">
    <source>
        <dbReference type="ARBA" id="ARBA00006562"/>
    </source>
</evidence>
<proteinExistence type="inferred from homology"/>
<comment type="function">
    <text evidence="6">Decapping enzyme for NAD-capped RNAs: specifically hydrolyzes the nicotinamide adenine dinucleotide (NAD) cap from a subset of RNAs by removing the entire NAD moiety from the 5'-end of an NAD-capped RNA.</text>
</comment>
<comment type="caution">
    <text evidence="8">The sequence shown here is derived from an EMBL/GenBank/DDBJ whole genome shotgun (WGS) entry which is preliminary data.</text>
</comment>
<dbReference type="EC" id="3.6.1.-" evidence="6"/>
<dbReference type="VEuPathDB" id="FungiDB:T551_03164"/>
<dbReference type="PANTHER" id="PTHR12395">
    <property type="entry name" value="DOM-3 RELATED"/>
    <property type="match status" value="1"/>
</dbReference>
<dbReference type="GO" id="GO:0110155">
    <property type="term" value="P:NAD-cap decapping"/>
    <property type="evidence" value="ECO:0007669"/>
    <property type="project" value="TreeGrafter"/>
</dbReference>
<evidence type="ECO:0000256" key="1">
    <source>
        <dbReference type="ARBA" id="ARBA00001968"/>
    </source>
</evidence>
<dbReference type="GO" id="GO:0005829">
    <property type="term" value="C:cytosol"/>
    <property type="evidence" value="ECO:0007669"/>
    <property type="project" value="TreeGrafter"/>
</dbReference>
<evidence type="ECO:0000259" key="7">
    <source>
        <dbReference type="Pfam" id="PF08652"/>
    </source>
</evidence>
<dbReference type="GO" id="GO:0003723">
    <property type="term" value="F:RNA binding"/>
    <property type="evidence" value="ECO:0007669"/>
    <property type="project" value="UniProtKB-KW"/>
</dbReference>
<evidence type="ECO:0000313" key="9">
    <source>
        <dbReference type="Proteomes" id="UP000053447"/>
    </source>
</evidence>
<dbReference type="OrthoDB" id="5853397at2759"/>
<keyword evidence="6" id="KW-0540">Nuclease</keyword>
<dbReference type="AlphaFoldDB" id="A0A0W4ZFP1"/>
<dbReference type="STRING" id="1408657.A0A0W4ZFP1"/>
<comment type="catalytic activity">
    <reaction evidence="5">
        <text>a 5'-end NAD(+)-phospho-ribonucleoside in mRNA + H2O = a 5'-end phospho-ribonucleoside in mRNA + NAD(+) + H(+)</text>
        <dbReference type="Rhea" id="RHEA:60880"/>
        <dbReference type="Rhea" id="RHEA-COMP:15692"/>
        <dbReference type="Rhea" id="RHEA-COMP:15698"/>
        <dbReference type="ChEBI" id="CHEBI:15377"/>
        <dbReference type="ChEBI" id="CHEBI:15378"/>
        <dbReference type="ChEBI" id="CHEBI:57540"/>
        <dbReference type="ChEBI" id="CHEBI:138282"/>
        <dbReference type="ChEBI" id="CHEBI:144029"/>
    </reaction>
    <physiologicalReaction direction="left-to-right" evidence="5">
        <dbReference type="Rhea" id="RHEA:60881"/>
    </physiologicalReaction>
</comment>
<keyword evidence="6" id="KW-0378">Hydrolase</keyword>
<organism evidence="8 9">
    <name type="scientific">Pneumocystis jirovecii (strain RU7)</name>
    <name type="common">Human pneumocystis pneumonia agent</name>
    <dbReference type="NCBI Taxonomy" id="1408657"/>
    <lineage>
        <taxon>Eukaryota</taxon>
        <taxon>Fungi</taxon>
        <taxon>Dikarya</taxon>
        <taxon>Ascomycota</taxon>
        <taxon>Taphrinomycotina</taxon>
        <taxon>Pneumocystomycetes</taxon>
        <taxon>Pneumocystaceae</taxon>
        <taxon>Pneumocystis</taxon>
    </lineage>
</organism>
<dbReference type="InterPro" id="IPR013961">
    <property type="entry name" value="RAI1"/>
</dbReference>
<evidence type="ECO:0000256" key="6">
    <source>
        <dbReference type="RuleBase" id="RU367113"/>
    </source>
</evidence>
<evidence type="ECO:0000256" key="3">
    <source>
        <dbReference type="ARBA" id="ARBA00044676"/>
    </source>
</evidence>
<keyword evidence="6" id="KW-0539">Nucleus</keyword>
<dbReference type="Pfam" id="PF08652">
    <property type="entry name" value="RAI1"/>
    <property type="match status" value="2"/>
</dbReference>
<evidence type="ECO:0000256" key="5">
    <source>
        <dbReference type="ARBA" id="ARBA00048124"/>
    </source>
</evidence>
<comment type="cofactor">
    <cofactor evidence="1 6">
        <name>a divalent metal cation</name>
        <dbReference type="ChEBI" id="CHEBI:60240"/>
    </cofactor>
</comment>
<feature type="domain" description="RAI1-like" evidence="7">
    <location>
        <begin position="15"/>
        <end position="74"/>
    </location>
</feature>
<feature type="domain" description="RAI1-like" evidence="7">
    <location>
        <begin position="86"/>
        <end position="262"/>
    </location>
</feature>
<sequence>MSAEVCGMMHLLWYKYYYPAVSGADLSQGFEERIERDETIDEHLDGFLLSLCAYERTHGRTRTSVDILTWRGIFIEDCHTSPLPPTTREALMCFWGHKFEALSTLPDTWDKCSREQIERRYDTTVNNNVQYCAVVRTKLDGITLLIAGEVDCIWDVKPSPPENPTSLYVELKTAFADRAVFERNKLFKTWAQSYLLGVPRVIVGFRTENGFLSEIETYETHALLSRVRRSRDGLRALAWTAALLRFLRKNCTDKILTDVATAENQSDTLLNAKETETKIPKEAVVNNIFRTAISTDNTNAVSTDITSTSSAANTTALSLATVWRLSYTSGDTVVRLERVKTQCFLHPSFISYRIQRSNKTAGKDVRVAEDVEDASSLAMLS</sequence>
<comment type="subcellular location">
    <subcellularLocation>
        <location evidence="6">Nucleus</location>
    </subcellularLocation>
</comment>
<name>A0A0W4ZFP1_PNEJ7</name>
<comment type="catalytic activity">
    <reaction evidence="4">
        <text>a 5'-end triphospho-ribonucleoside in mRNA + H2O = a 5'-end phospho-ribonucleoside in mRNA + diphosphate + H(+)</text>
        <dbReference type="Rhea" id="RHEA:78683"/>
        <dbReference type="Rhea" id="RHEA-COMP:15692"/>
        <dbReference type="Rhea" id="RHEA-COMP:17164"/>
        <dbReference type="ChEBI" id="CHEBI:15377"/>
        <dbReference type="ChEBI" id="CHEBI:15378"/>
        <dbReference type="ChEBI" id="CHEBI:33019"/>
        <dbReference type="ChEBI" id="CHEBI:138282"/>
        <dbReference type="ChEBI" id="CHEBI:167618"/>
    </reaction>
    <physiologicalReaction direction="left-to-right" evidence="4">
        <dbReference type="Rhea" id="RHEA:78684"/>
    </physiologicalReaction>
</comment>
<keyword evidence="6" id="KW-0479">Metal-binding</keyword>